<evidence type="ECO:0000256" key="2">
    <source>
        <dbReference type="ARBA" id="ARBA00010610"/>
    </source>
</evidence>
<feature type="compositionally biased region" description="Basic and acidic residues" evidence="6">
    <location>
        <begin position="61"/>
        <end position="73"/>
    </location>
</feature>
<dbReference type="PANTHER" id="PTHR38097:SF2">
    <property type="entry name" value="DNA-BINDING PROTEIN STPA"/>
    <property type="match status" value="1"/>
</dbReference>
<keyword evidence="3" id="KW-0963">Cytoplasm</keyword>
<dbReference type="GO" id="GO:0003680">
    <property type="term" value="F:minor groove of adenine-thymine-rich DNA binding"/>
    <property type="evidence" value="ECO:0007669"/>
    <property type="project" value="TreeGrafter"/>
</dbReference>
<dbReference type="Gene3D" id="4.10.430.10">
    <property type="entry name" value="Histone-like protein H-NS, C-terminal domain"/>
    <property type="match status" value="1"/>
</dbReference>
<dbReference type="OrthoDB" id="5297879at2"/>
<keyword evidence="5" id="KW-0175">Coiled coil</keyword>
<dbReference type="GO" id="GO:0032993">
    <property type="term" value="C:protein-DNA complex"/>
    <property type="evidence" value="ECO:0007669"/>
    <property type="project" value="TreeGrafter"/>
</dbReference>
<comment type="similarity">
    <text evidence="2">Belongs to the histone-like protein H-NS family.</text>
</comment>
<dbReference type="GO" id="GO:0005829">
    <property type="term" value="C:cytosol"/>
    <property type="evidence" value="ECO:0007669"/>
    <property type="project" value="TreeGrafter"/>
</dbReference>
<feature type="coiled-coil region" evidence="5">
    <location>
        <begin position="3"/>
        <end position="30"/>
    </location>
</feature>
<gene>
    <name evidence="8" type="ORF">EIP75_21700</name>
</gene>
<evidence type="ECO:0000256" key="4">
    <source>
        <dbReference type="ARBA" id="ARBA00023125"/>
    </source>
</evidence>
<dbReference type="GO" id="GO:0003681">
    <property type="term" value="F:bent DNA binding"/>
    <property type="evidence" value="ECO:0007669"/>
    <property type="project" value="TreeGrafter"/>
</dbReference>
<reference evidence="8 9" key="1">
    <citation type="submission" date="2018-12" db="EMBL/GenBank/DDBJ databases">
        <title>The whole draft genome of Aquabacterium sp. SJQ9.</title>
        <authorList>
            <person name="Sun L."/>
            <person name="Gao X."/>
            <person name="Chen W."/>
            <person name="Huang K."/>
        </authorList>
    </citation>
    <scope>NUCLEOTIDE SEQUENCE [LARGE SCALE GENOMIC DNA]</scope>
    <source>
        <strain evidence="8 9">SJQ9</strain>
    </source>
</reference>
<dbReference type="RefSeq" id="WP_125245293.1">
    <property type="nucleotide sequence ID" value="NZ_RSED01000026.1"/>
</dbReference>
<name>A0A3R8S022_9BURK</name>
<evidence type="ECO:0000256" key="1">
    <source>
        <dbReference type="ARBA" id="ARBA00004453"/>
    </source>
</evidence>
<evidence type="ECO:0000256" key="5">
    <source>
        <dbReference type="SAM" id="Coils"/>
    </source>
</evidence>
<evidence type="ECO:0000256" key="6">
    <source>
        <dbReference type="SAM" id="MobiDB-lite"/>
    </source>
</evidence>
<keyword evidence="4" id="KW-0238">DNA-binding</keyword>
<organism evidence="8 9">
    <name type="scientific">Aquabacterium soli</name>
    <dbReference type="NCBI Taxonomy" id="2493092"/>
    <lineage>
        <taxon>Bacteria</taxon>
        <taxon>Pseudomonadati</taxon>
        <taxon>Pseudomonadota</taxon>
        <taxon>Betaproteobacteria</taxon>
        <taxon>Burkholderiales</taxon>
        <taxon>Aquabacterium</taxon>
    </lineage>
</organism>
<proteinExistence type="inferred from homology"/>
<dbReference type="EMBL" id="RSED01000026">
    <property type="protein sequence ID" value="RRS01193.1"/>
    <property type="molecule type" value="Genomic_DNA"/>
</dbReference>
<evidence type="ECO:0000256" key="3">
    <source>
        <dbReference type="ARBA" id="ARBA00022490"/>
    </source>
</evidence>
<dbReference type="GO" id="GO:0009295">
    <property type="term" value="C:nucleoid"/>
    <property type="evidence" value="ECO:0007669"/>
    <property type="project" value="UniProtKB-SubCell"/>
</dbReference>
<protein>
    <submittedName>
        <fullName evidence="8">H-NS histone family protein</fullName>
    </submittedName>
</protein>
<comment type="subcellular location">
    <subcellularLocation>
        <location evidence="1">Cytoplasm</location>
        <location evidence="1">Nucleoid</location>
    </subcellularLocation>
</comment>
<dbReference type="GO" id="GO:0001217">
    <property type="term" value="F:DNA-binding transcription repressor activity"/>
    <property type="evidence" value="ECO:0007669"/>
    <property type="project" value="TreeGrafter"/>
</dbReference>
<evidence type="ECO:0000259" key="7">
    <source>
        <dbReference type="SMART" id="SM00528"/>
    </source>
</evidence>
<accession>A0A3R8S022</accession>
<dbReference type="GO" id="GO:0000976">
    <property type="term" value="F:transcription cis-regulatory region binding"/>
    <property type="evidence" value="ECO:0007669"/>
    <property type="project" value="TreeGrafter"/>
</dbReference>
<dbReference type="SUPFAM" id="SSF81273">
    <property type="entry name" value="H-NS histone-like proteins"/>
    <property type="match status" value="1"/>
</dbReference>
<dbReference type="SMART" id="SM00528">
    <property type="entry name" value="HNS"/>
    <property type="match status" value="1"/>
</dbReference>
<feature type="domain" description="DNA-binding protein H-NS-like C-terminal" evidence="7">
    <location>
        <begin position="66"/>
        <end position="110"/>
    </location>
</feature>
<dbReference type="InterPro" id="IPR027444">
    <property type="entry name" value="H-NS_C_dom"/>
</dbReference>
<dbReference type="Proteomes" id="UP000269265">
    <property type="component" value="Unassembled WGS sequence"/>
</dbReference>
<dbReference type="InterPro" id="IPR037150">
    <property type="entry name" value="H-NS_C_dom_sf"/>
</dbReference>
<dbReference type="AlphaFoldDB" id="A0A3R8S022"/>
<evidence type="ECO:0000313" key="8">
    <source>
        <dbReference type="EMBL" id="RRS01193.1"/>
    </source>
</evidence>
<dbReference type="Pfam" id="PF00816">
    <property type="entry name" value="Histone_HNS"/>
    <property type="match status" value="1"/>
</dbReference>
<keyword evidence="9" id="KW-1185">Reference proteome</keyword>
<feature type="region of interest" description="Disordered" evidence="6">
    <location>
        <begin position="61"/>
        <end position="88"/>
    </location>
</feature>
<comment type="caution">
    <text evidence="8">The sequence shown here is derived from an EMBL/GenBank/DDBJ whole genome shotgun (WGS) entry which is preliminary data.</text>
</comment>
<sequence length="110" mass="12322">MSLADLLAQKANVAKQLTELDKQLSALRSDDRKAAIAQIQAQMREHGLTVADLELRALRKPRVDAKEPREKPPVKFKHPSTGEAWTGRGLKPKWLQREIAQGASLDSFRV</sequence>
<dbReference type="PANTHER" id="PTHR38097">
    <property type="match status" value="1"/>
</dbReference>
<evidence type="ECO:0000313" key="9">
    <source>
        <dbReference type="Proteomes" id="UP000269265"/>
    </source>
</evidence>